<feature type="region of interest" description="Disordered" evidence="1">
    <location>
        <begin position="37"/>
        <end position="57"/>
    </location>
</feature>
<dbReference type="RefSeq" id="WP_158005695.1">
    <property type="nucleotide sequence ID" value="NZ_CP050292.1"/>
</dbReference>
<organism evidence="2 3">
    <name type="scientific">Tardiphaga robiniae</name>
    <dbReference type="NCBI Taxonomy" id="943830"/>
    <lineage>
        <taxon>Bacteria</taxon>
        <taxon>Pseudomonadati</taxon>
        <taxon>Pseudomonadota</taxon>
        <taxon>Alphaproteobacteria</taxon>
        <taxon>Hyphomicrobiales</taxon>
        <taxon>Nitrobacteraceae</taxon>
        <taxon>Tardiphaga</taxon>
    </lineage>
</organism>
<accession>A0A7G6U844</accession>
<reference evidence="3" key="1">
    <citation type="journal article" date="2020" name="Mol. Plant Microbe">
        <title>Rhizobial microsymbionts of the narrowly endemic Oxytropis species growing in Kamchatka are characterized by significant genetic diversity and possess a set of genes that are associated with T3SS and T6SS secretion systems and can affect the development of symbiosis.</title>
        <authorList>
            <person name="Safronova V."/>
            <person name="Guro P."/>
            <person name="Sazanova A."/>
            <person name="Kuznetsova I."/>
            <person name="Belimov A."/>
            <person name="Yakubov V."/>
            <person name="Chirak E."/>
            <person name="Afonin A."/>
            <person name="Gogolev Y."/>
            <person name="Andronov E."/>
            <person name="Tikhonovich I."/>
        </authorList>
    </citation>
    <scope>NUCLEOTIDE SEQUENCE [LARGE SCALE GENOMIC DNA]</scope>
    <source>
        <strain evidence="3">581</strain>
    </source>
</reference>
<evidence type="ECO:0000313" key="2">
    <source>
        <dbReference type="EMBL" id="QND75176.1"/>
    </source>
</evidence>
<evidence type="ECO:0000313" key="3">
    <source>
        <dbReference type="Proteomes" id="UP000515291"/>
    </source>
</evidence>
<dbReference type="EMBL" id="CP050292">
    <property type="protein sequence ID" value="QND75176.1"/>
    <property type="molecule type" value="Genomic_DNA"/>
</dbReference>
<sequence>MNAAIELLRKIGILKEITGKRRDRVYAYDAYLNILRDKPEPKPDHREDDENKVVPHV</sequence>
<protein>
    <submittedName>
        <fullName evidence="2">Uncharacterized protein</fullName>
    </submittedName>
</protein>
<dbReference type="Proteomes" id="UP000515291">
    <property type="component" value="Chromosome"/>
</dbReference>
<dbReference type="OrthoDB" id="9813719at2"/>
<name>A0A7G6U844_9BRAD</name>
<evidence type="ECO:0000256" key="1">
    <source>
        <dbReference type="SAM" id="MobiDB-lite"/>
    </source>
</evidence>
<dbReference type="KEGG" id="trb:HB776_31175"/>
<gene>
    <name evidence="2" type="ORF">HB776_31175</name>
</gene>
<dbReference type="AlphaFoldDB" id="A0A7G6U844"/>
<proteinExistence type="predicted"/>